<organism evidence="2 3">
    <name type="scientific">Gottfriedia luciferensis</name>
    <dbReference type="NCBI Taxonomy" id="178774"/>
    <lineage>
        <taxon>Bacteria</taxon>
        <taxon>Bacillati</taxon>
        <taxon>Bacillota</taxon>
        <taxon>Bacilli</taxon>
        <taxon>Bacillales</taxon>
        <taxon>Bacillaceae</taxon>
        <taxon>Gottfriedia</taxon>
    </lineage>
</organism>
<dbReference type="Pfam" id="PF08712">
    <property type="entry name" value="Nfu_N"/>
    <property type="match status" value="1"/>
</dbReference>
<gene>
    <name evidence="2" type="ORF">BED47_01180</name>
</gene>
<accession>A0ABX2ZVJ0</accession>
<dbReference type="SMART" id="SM00932">
    <property type="entry name" value="Nfu_N"/>
    <property type="match status" value="1"/>
</dbReference>
<dbReference type="Pfam" id="PF13769">
    <property type="entry name" value="Virulence_fact"/>
    <property type="match status" value="1"/>
</dbReference>
<dbReference type="InterPro" id="IPR025989">
    <property type="entry name" value="Virulence_F_dom"/>
</dbReference>
<name>A0ABX2ZVJ0_9BACI</name>
<dbReference type="InterPro" id="IPR036498">
    <property type="entry name" value="Nfu/NifU_N_sf"/>
</dbReference>
<dbReference type="InterPro" id="IPR014824">
    <property type="entry name" value="Nfu/NifU_N"/>
</dbReference>
<dbReference type="Pfam" id="PF13646">
    <property type="entry name" value="HEAT_2"/>
    <property type="match status" value="1"/>
</dbReference>
<feature type="domain" description="Scaffold protein Nfu/NifU N-terminal" evidence="1">
    <location>
        <begin position="4"/>
        <end position="90"/>
    </location>
</feature>
<evidence type="ECO:0000313" key="3">
    <source>
        <dbReference type="Proteomes" id="UP000094580"/>
    </source>
</evidence>
<dbReference type="PANTHER" id="PTHR12697">
    <property type="entry name" value="PBS LYASE HEAT-LIKE PROTEIN"/>
    <property type="match status" value="1"/>
</dbReference>
<dbReference type="Gene3D" id="1.25.10.10">
    <property type="entry name" value="Leucine-rich Repeat Variant"/>
    <property type="match status" value="1"/>
</dbReference>
<dbReference type="SUPFAM" id="SSF48371">
    <property type="entry name" value="ARM repeat"/>
    <property type="match status" value="1"/>
</dbReference>
<proteinExistence type="predicted"/>
<evidence type="ECO:0000313" key="2">
    <source>
        <dbReference type="EMBL" id="ODG93811.1"/>
    </source>
</evidence>
<dbReference type="InterPro" id="IPR011989">
    <property type="entry name" value="ARM-like"/>
</dbReference>
<sequence length="384" mass="43807">MKIKSIEPTPSPNTMKVLLDEELPSGSRNHYSIDNIDKAPLIIQEILGIEGIKSVYHVADFIAIDRKSNANWQTILLQVRNVFGEEVNDEATNETIIDNHFGEVQVFVQMYHNIPMQLKLIVNGEEQRAALPPFYKEAIMKLTTSASNVVFERQWIDYGIRYGELATIEKEIIDELTATHTETDIKNIVNEVMTNDVSNTEKKEVPKFEPFTADIFEEKDWKKRYARFVKIDPTLEDLPLLEIALKDEHVSIRRLATAYLGMLKSELVLPYLYEALKDKAVGVRRIAGDCLSDLGFEEAMPAMIEALKDPSKLVRWRAAMFLFELGDESAIPALKAALEDPEFEVKLQVQLALHRIENGEEALGSVWKQMTERNKIENEKGETN</sequence>
<comment type="caution">
    <text evidence="2">The sequence shown here is derived from an EMBL/GenBank/DDBJ whole genome shotgun (WGS) entry which is preliminary data.</text>
</comment>
<dbReference type="Gene3D" id="3.30.1370.70">
    <property type="entry name" value="Scaffold protein Nfu/NifU, N-terminal domain"/>
    <property type="match status" value="1"/>
</dbReference>
<dbReference type="InterPro" id="IPR016024">
    <property type="entry name" value="ARM-type_fold"/>
</dbReference>
<evidence type="ECO:0000259" key="1">
    <source>
        <dbReference type="SMART" id="SM00932"/>
    </source>
</evidence>
<dbReference type="Proteomes" id="UP000094580">
    <property type="component" value="Unassembled WGS sequence"/>
</dbReference>
<dbReference type="SMART" id="SM00567">
    <property type="entry name" value="EZ_HEAT"/>
    <property type="match status" value="3"/>
</dbReference>
<dbReference type="EMBL" id="MDKC01000001">
    <property type="protein sequence ID" value="ODG93811.1"/>
    <property type="molecule type" value="Genomic_DNA"/>
</dbReference>
<dbReference type="RefSeq" id="WP_069031993.1">
    <property type="nucleotide sequence ID" value="NZ_MDKC01000001.1"/>
</dbReference>
<dbReference type="SUPFAM" id="SSF110836">
    <property type="entry name" value="Hypothetical protein SAV1430"/>
    <property type="match status" value="1"/>
</dbReference>
<dbReference type="PANTHER" id="PTHR12697:SF37">
    <property type="entry name" value="CONSERVED VIRULENCE FACTOR C"/>
    <property type="match status" value="1"/>
</dbReference>
<protein>
    <recommendedName>
        <fullName evidence="1">Scaffold protein Nfu/NifU N-terminal domain-containing protein</fullName>
    </recommendedName>
</protein>
<dbReference type="InterPro" id="IPR004155">
    <property type="entry name" value="PBS_lyase_HEAT"/>
</dbReference>
<keyword evidence="3" id="KW-1185">Reference proteome</keyword>
<reference evidence="2 3" key="1">
    <citation type="submission" date="2016-07" db="EMBL/GenBank/DDBJ databases">
        <authorList>
            <person name="Townsley L."/>
            <person name="Shank E.A."/>
        </authorList>
    </citation>
    <scope>NUCLEOTIDE SEQUENCE [LARGE SCALE GENOMIC DNA]</scope>
    <source>
        <strain evidence="2 3">CH01</strain>
    </source>
</reference>